<dbReference type="InterPro" id="IPR011006">
    <property type="entry name" value="CheY-like_superfamily"/>
</dbReference>
<evidence type="ECO:0000313" key="17">
    <source>
        <dbReference type="Proteomes" id="UP000006073"/>
    </source>
</evidence>
<evidence type="ECO:0000256" key="7">
    <source>
        <dbReference type="ARBA" id="ARBA00022840"/>
    </source>
</evidence>
<dbReference type="Pfam" id="PF02518">
    <property type="entry name" value="HATPase_c"/>
    <property type="match status" value="1"/>
</dbReference>
<dbReference type="PROSITE" id="PS50109">
    <property type="entry name" value="HIS_KIN"/>
    <property type="match status" value="1"/>
</dbReference>
<dbReference type="Pfam" id="PF00072">
    <property type="entry name" value="Response_reg"/>
    <property type="match status" value="1"/>
</dbReference>
<evidence type="ECO:0000256" key="6">
    <source>
        <dbReference type="ARBA" id="ARBA00022777"/>
    </source>
</evidence>
<evidence type="ECO:0000256" key="8">
    <source>
        <dbReference type="ARBA" id="ARBA00023012"/>
    </source>
</evidence>
<dbReference type="eggNOG" id="COG3292">
    <property type="taxonomic scope" value="Bacteria"/>
</dbReference>
<name>S2CWH2_INDAL</name>
<dbReference type="SMART" id="SM00342">
    <property type="entry name" value="HTH_ARAC"/>
    <property type="match status" value="1"/>
</dbReference>
<dbReference type="PRINTS" id="PR00344">
    <property type="entry name" value="BCTRLSENSOR"/>
</dbReference>
<feature type="domain" description="HTH araC/xylS-type" evidence="13">
    <location>
        <begin position="1266"/>
        <end position="1365"/>
    </location>
</feature>
<dbReference type="Pfam" id="PF12833">
    <property type="entry name" value="HTH_18"/>
    <property type="match status" value="1"/>
</dbReference>
<dbReference type="PANTHER" id="PTHR43547">
    <property type="entry name" value="TWO-COMPONENT HISTIDINE KINASE"/>
    <property type="match status" value="1"/>
</dbReference>
<dbReference type="SUPFAM" id="SSF55874">
    <property type="entry name" value="ATPase domain of HSP90 chaperone/DNA topoisomerase II/histidine kinase"/>
    <property type="match status" value="1"/>
</dbReference>
<dbReference type="Pfam" id="PF00512">
    <property type="entry name" value="HisKA"/>
    <property type="match status" value="1"/>
</dbReference>
<keyword evidence="3 12" id="KW-0597">Phosphoprotein</keyword>
<dbReference type="CDD" id="cd17574">
    <property type="entry name" value="REC_OmpR"/>
    <property type="match status" value="1"/>
</dbReference>
<gene>
    <name evidence="16" type="ORF">A33Q_4580</name>
</gene>
<dbReference type="CDD" id="cd00075">
    <property type="entry name" value="HATPase"/>
    <property type="match status" value="1"/>
</dbReference>
<keyword evidence="9" id="KW-0805">Transcription regulation</keyword>
<feature type="modified residue" description="4-aspartylphosphate" evidence="12">
    <location>
        <position position="1167"/>
    </location>
</feature>
<dbReference type="PROSITE" id="PS01124">
    <property type="entry name" value="HTH_ARAC_FAMILY_2"/>
    <property type="match status" value="1"/>
</dbReference>
<dbReference type="STRING" id="1189612.A33Q_4580"/>
<dbReference type="InterPro" id="IPR011110">
    <property type="entry name" value="Reg_prop"/>
</dbReference>
<reference evidence="16 17" key="1">
    <citation type="journal article" date="2013" name="Genome Announc.">
        <title>Draft Genome Sequence of Indibacter alkaliphilus Strain LW1T, Isolated from Lonar Lake, a Haloalkaline Lake in the Buldana District of Maharashtra, India.</title>
        <authorList>
            <person name="Singh A."/>
            <person name="Kumar Jangir P."/>
            <person name="Sharma R."/>
            <person name="Singh A."/>
            <person name="Kumar Pinnaka A."/>
            <person name="Shivaji S."/>
        </authorList>
    </citation>
    <scope>NUCLEOTIDE SEQUENCE [LARGE SCALE GENOMIC DNA]</scope>
    <source>
        <strain evidence="17">CCUG 57479 / KCTC 22604 / LW1</strain>
    </source>
</reference>
<dbReference type="SUPFAM" id="SSF46689">
    <property type="entry name" value="Homeodomain-like"/>
    <property type="match status" value="1"/>
</dbReference>
<dbReference type="Pfam" id="PF07494">
    <property type="entry name" value="Reg_prop"/>
    <property type="match status" value="9"/>
</dbReference>
<protein>
    <recommendedName>
        <fullName evidence="2">histidine kinase</fullName>
        <ecNumber evidence="2">2.7.13.3</ecNumber>
    </recommendedName>
</protein>
<dbReference type="GO" id="GO:0005524">
    <property type="term" value="F:ATP binding"/>
    <property type="evidence" value="ECO:0007669"/>
    <property type="project" value="UniProtKB-KW"/>
</dbReference>
<comment type="caution">
    <text evidence="16">The sequence shown here is derived from an EMBL/GenBank/DDBJ whole genome shotgun (WGS) entry which is preliminary data.</text>
</comment>
<dbReference type="SUPFAM" id="SSF50998">
    <property type="entry name" value="Quinoprotein alcohol dehydrogenase-like"/>
    <property type="match status" value="1"/>
</dbReference>
<feature type="domain" description="Response regulatory" evidence="15">
    <location>
        <begin position="1119"/>
        <end position="1234"/>
    </location>
</feature>
<evidence type="ECO:0000256" key="1">
    <source>
        <dbReference type="ARBA" id="ARBA00000085"/>
    </source>
</evidence>
<dbReference type="GO" id="GO:0000155">
    <property type="term" value="F:phosphorelay sensor kinase activity"/>
    <property type="evidence" value="ECO:0007669"/>
    <property type="project" value="InterPro"/>
</dbReference>
<dbReference type="InterPro" id="IPR009057">
    <property type="entry name" value="Homeodomain-like_sf"/>
</dbReference>
<dbReference type="Gene3D" id="2.60.40.10">
    <property type="entry name" value="Immunoglobulins"/>
    <property type="match status" value="1"/>
</dbReference>
<dbReference type="PANTHER" id="PTHR43547:SF2">
    <property type="entry name" value="HYBRID SIGNAL TRANSDUCTION HISTIDINE KINASE C"/>
    <property type="match status" value="1"/>
</dbReference>
<dbReference type="InterPro" id="IPR011047">
    <property type="entry name" value="Quinoprotein_ADH-like_sf"/>
</dbReference>
<evidence type="ECO:0000259" key="14">
    <source>
        <dbReference type="PROSITE" id="PS50109"/>
    </source>
</evidence>
<dbReference type="CDD" id="cd00082">
    <property type="entry name" value="HisKA"/>
    <property type="match status" value="1"/>
</dbReference>
<dbReference type="EMBL" id="ALWO02000054">
    <property type="protein sequence ID" value="EOZ91512.1"/>
    <property type="molecule type" value="Genomic_DNA"/>
</dbReference>
<dbReference type="Gene3D" id="3.40.50.2300">
    <property type="match status" value="1"/>
</dbReference>
<evidence type="ECO:0000256" key="2">
    <source>
        <dbReference type="ARBA" id="ARBA00012438"/>
    </source>
</evidence>
<comment type="catalytic activity">
    <reaction evidence="1">
        <text>ATP + protein L-histidine = ADP + protein N-phospho-L-histidine.</text>
        <dbReference type="EC" id="2.7.13.3"/>
    </reaction>
</comment>
<dbReference type="PROSITE" id="PS00041">
    <property type="entry name" value="HTH_ARAC_FAMILY_1"/>
    <property type="match status" value="1"/>
</dbReference>
<dbReference type="GO" id="GO:0043565">
    <property type="term" value="F:sequence-specific DNA binding"/>
    <property type="evidence" value="ECO:0007669"/>
    <property type="project" value="InterPro"/>
</dbReference>
<dbReference type="InterPro" id="IPR005467">
    <property type="entry name" value="His_kinase_dom"/>
</dbReference>
<evidence type="ECO:0000256" key="5">
    <source>
        <dbReference type="ARBA" id="ARBA00022741"/>
    </source>
</evidence>
<keyword evidence="11" id="KW-0804">Transcription</keyword>
<dbReference type="SUPFAM" id="SSF52172">
    <property type="entry name" value="CheY-like"/>
    <property type="match status" value="1"/>
</dbReference>
<dbReference type="InterPro" id="IPR003594">
    <property type="entry name" value="HATPase_dom"/>
</dbReference>
<dbReference type="SMART" id="SM00387">
    <property type="entry name" value="HATPase_c"/>
    <property type="match status" value="1"/>
</dbReference>
<keyword evidence="17" id="KW-1185">Reference proteome</keyword>
<keyword evidence="5" id="KW-0547">Nucleotide-binding</keyword>
<evidence type="ECO:0000256" key="4">
    <source>
        <dbReference type="ARBA" id="ARBA00022679"/>
    </source>
</evidence>
<keyword evidence="6" id="KW-0418">Kinase</keyword>
<evidence type="ECO:0000256" key="3">
    <source>
        <dbReference type="ARBA" id="ARBA00022553"/>
    </source>
</evidence>
<dbReference type="InterPro" id="IPR015943">
    <property type="entry name" value="WD40/YVTN_repeat-like_dom_sf"/>
</dbReference>
<dbReference type="SMART" id="SM00388">
    <property type="entry name" value="HisKA"/>
    <property type="match status" value="1"/>
</dbReference>
<dbReference type="InterPro" id="IPR003661">
    <property type="entry name" value="HisK_dim/P_dom"/>
</dbReference>
<dbReference type="FunFam" id="3.30.565.10:FF:000037">
    <property type="entry name" value="Hybrid sensor histidine kinase/response regulator"/>
    <property type="match status" value="1"/>
</dbReference>
<dbReference type="Gene3D" id="1.10.287.130">
    <property type="match status" value="1"/>
</dbReference>
<dbReference type="SUPFAM" id="SSF63829">
    <property type="entry name" value="Calcium-dependent phosphotriesterase"/>
    <property type="match status" value="1"/>
</dbReference>
<dbReference type="InterPro" id="IPR018062">
    <property type="entry name" value="HTH_AraC-typ_CS"/>
</dbReference>
<dbReference type="InterPro" id="IPR011123">
    <property type="entry name" value="Y_Y_Y"/>
</dbReference>
<dbReference type="Pfam" id="PF07495">
    <property type="entry name" value="Y_Y_Y"/>
    <property type="match status" value="1"/>
</dbReference>
<dbReference type="Proteomes" id="UP000006073">
    <property type="component" value="Unassembled WGS sequence"/>
</dbReference>
<dbReference type="InterPro" id="IPR001789">
    <property type="entry name" value="Sig_transdc_resp-reg_receiver"/>
</dbReference>
<keyword evidence="8" id="KW-0902">Two-component regulatory system</keyword>
<organism evidence="16 17">
    <name type="scientific">Indibacter alkaliphilus (strain CCUG 57479 / KCTC 22604 / LW1)</name>
    <dbReference type="NCBI Taxonomy" id="1189612"/>
    <lineage>
        <taxon>Bacteria</taxon>
        <taxon>Pseudomonadati</taxon>
        <taxon>Bacteroidota</taxon>
        <taxon>Cytophagia</taxon>
        <taxon>Cytophagales</taxon>
        <taxon>Cyclobacteriaceae</taxon>
    </lineage>
</organism>
<dbReference type="eggNOG" id="COG5002">
    <property type="taxonomic scope" value="Bacteria"/>
</dbReference>
<evidence type="ECO:0000259" key="15">
    <source>
        <dbReference type="PROSITE" id="PS50110"/>
    </source>
</evidence>
<dbReference type="InterPro" id="IPR013783">
    <property type="entry name" value="Ig-like_fold"/>
</dbReference>
<evidence type="ECO:0000313" key="16">
    <source>
        <dbReference type="EMBL" id="EOZ91512.1"/>
    </source>
</evidence>
<feature type="domain" description="Histidine kinase" evidence="14">
    <location>
        <begin position="841"/>
        <end position="1065"/>
    </location>
</feature>
<dbReference type="FunFam" id="1.10.287.130:FF:000045">
    <property type="entry name" value="Two-component system sensor histidine kinase/response regulator"/>
    <property type="match status" value="1"/>
</dbReference>
<dbReference type="Gene3D" id="1.10.10.60">
    <property type="entry name" value="Homeodomain-like"/>
    <property type="match status" value="1"/>
</dbReference>
<dbReference type="Gene3D" id="3.30.565.10">
    <property type="entry name" value="Histidine kinase-like ATPase, C-terminal domain"/>
    <property type="match status" value="1"/>
</dbReference>
<keyword evidence="7" id="KW-0067">ATP-binding</keyword>
<evidence type="ECO:0000259" key="13">
    <source>
        <dbReference type="PROSITE" id="PS01124"/>
    </source>
</evidence>
<dbReference type="eggNOG" id="COG0745">
    <property type="taxonomic scope" value="Bacteria"/>
</dbReference>
<dbReference type="EC" id="2.7.13.3" evidence="2"/>
<dbReference type="InterPro" id="IPR036890">
    <property type="entry name" value="HATPase_C_sf"/>
</dbReference>
<keyword evidence="4" id="KW-0808">Transferase</keyword>
<evidence type="ECO:0000256" key="12">
    <source>
        <dbReference type="PROSITE-ProRule" id="PRU00169"/>
    </source>
</evidence>
<dbReference type="Gene3D" id="2.130.10.10">
    <property type="entry name" value="YVTN repeat-like/Quinoprotein amine dehydrogenase"/>
    <property type="match status" value="2"/>
</dbReference>
<accession>S2CWH2</accession>
<dbReference type="InterPro" id="IPR004358">
    <property type="entry name" value="Sig_transdc_His_kin-like_C"/>
</dbReference>
<evidence type="ECO:0000256" key="9">
    <source>
        <dbReference type="ARBA" id="ARBA00023015"/>
    </source>
</evidence>
<dbReference type="PROSITE" id="PS50110">
    <property type="entry name" value="RESPONSE_REGULATORY"/>
    <property type="match status" value="1"/>
</dbReference>
<dbReference type="GO" id="GO:0003700">
    <property type="term" value="F:DNA-binding transcription factor activity"/>
    <property type="evidence" value="ECO:0007669"/>
    <property type="project" value="InterPro"/>
</dbReference>
<evidence type="ECO:0000256" key="10">
    <source>
        <dbReference type="ARBA" id="ARBA00023125"/>
    </source>
</evidence>
<dbReference type="InterPro" id="IPR018060">
    <property type="entry name" value="HTH_AraC"/>
</dbReference>
<dbReference type="InterPro" id="IPR036097">
    <property type="entry name" value="HisK_dim/P_sf"/>
</dbReference>
<sequence length="1372" mass="155947">MPQNSILAIHQDKWGFLWMGTDDGLARFDGYRFLVYRHDASNPKSIKNNVIRAIAEDSNGLIWVGTEGGGINILNPKTGDFHSLDLTLPSGAKAIFSKTTSLLRDTKGNIWVGTNGYGVYQISGFDKLPNSYSLEKLNQLLEVKSFNRSNSELSDNKVWNIYEDQSGTIWIGTLEEGAYQIKQEGINPQKIELLDKGVPVTSIKNFFEDSKGTLWLGTERNGIFTRSKNSKDFIPFHLPQNRKESQQVGLNITSFKEDIHGKIWIGTLGRGLYVFDRDTDQISHYEDDPSDPYSLNGNSVYTIFEDYSGNIWLGMYSGEGLNKTNPGQQQFEHFRYDPTLQRGLSAKMVKSILKDDDNNLWIGLFNGGLNFLREGKDQFQYFTANESGGLKHNHVQILLQASDKRVWIGTDGGGISIFDLNTGKFEHLLHDPKNANSISKNEVWAILEDHDGNFWIGTANGGGLNLYNPSKKEFIRFLHEPDNVQSLLFNDVRALYQDSKNNIWIGTYGGGLSKLNPENMVFEHFKHEPGNNGLSHGMVTSILEDSSGFIWVGTFGGGLNRINPLDGSVRIFRERDGLPSDVVKAMLEDNAGQLWISTVNGISSLDITKMKFKNFTEDDGLQSDEFNLGSAYKDSEGKLYFGGTNGMNSFFPERIQPNPTPNAPLITQLKVLNQVVLPGQKIMDKVILNEMVSFTERLEFRHFHNSFEFEFSSLEYQSQEKISYFYMLEGYDPDWIQTDSRRRFANYANLPSGKYRFKIKASIENDASFSPESVLEIQVFPPWYKSTWAYILYALLLLIIGYAVKSLVSWRIKLRNDLRFERIEHQKHEEINQLKLRFFTNISHELRTPLMLIKAPLEQLLARNDVAPGIKRQLEIIYANADRLLRLINQLLEFRKQETGNVKLSVQAVNLRSFINNIKKSFEAIGKQRNIAFELLVEPDSPRTVWIDADQMEKVFYNLIYNAFKFTPNEGAITISISKQSTEVQEGNWIKIEVKDNGRGIPKDQLPMIFERFFQVRQHGSYHEIGTGIGLALSKNIIELHNGKIEVISEPNLETVFSVFLREGFEHFEKEQLVQQPDEEHVKSLMSQEDADLLLIHQNDHQTISAPANLKNELIQGKKLLLVEDNPDLLDLLKSVLENHFETITATNGQEGLEQALKTSPDFIISDVMMPVMDGIEMCQKLKQNVHTSHIPVILLTAKSSHIHQREGYESGADDYITKPFHLDLLVLKINNLLNSREKLQLQFVKTPNLEPSKIQISPADEVFLQRAISIIESNMDNADFSIGDFVKELGLSRTLVFEKFKALLGQTPNDFIITIRLKRAAQLLLESEYKVAEIAYMVGYNNPKYFSKIFAKQFGSSPSKFKDSGSAVLSD</sequence>
<evidence type="ECO:0000256" key="11">
    <source>
        <dbReference type="ARBA" id="ARBA00023163"/>
    </source>
</evidence>
<keyword evidence="10 16" id="KW-0238">DNA-binding</keyword>
<dbReference type="SMART" id="SM00448">
    <property type="entry name" value="REC"/>
    <property type="match status" value="1"/>
</dbReference>
<dbReference type="SUPFAM" id="SSF47384">
    <property type="entry name" value="Homodimeric domain of signal transducing histidine kinase"/>
    <property type="match status" value="1"/>
</dbReference>
<proteinExistence type="predicted"/>